<keyword evidence="1" id="KW-0808">Transferase</keyword>
<accession>A0ABV3PCY8</accession>
<dbReference type="EMBL" id="JBFNQN010000018">
    <property type="protein sequence ID" value="MEW9267501.1"/>
    <property type="molecule type" value="Genomic_DNA"/>
</dbReference>
<evidence type="ECO:0000313" key="1">
    <source>
        <dbReference type="EMBL" id="MEW9267501.1"/>
    </source>
</evidence>
<dbReference type="Pfam" id="PF08843">
    <property type="entry name" value="AbiEii"/>
    <property type="match status" value="1"/>
</dbReference>
<dbReference type="Proteomes" id="UP001555826">
    <property type="component" value="Unassembled WGS sequence"/>
</dbReference>
<organism evidence="1 2">
    <name type="scientific">Kineococcus endophyticus</name>
    <dbReference type="NCBI Taxonomy" id="1181883"/>
    <lineage>
        <taxon>Bacteria</taxon>
        <taxon>Bacillati</taxon>
        <taxon>Actinomycetota</taxon>
        <taxon>Actinomycetes</taxon>
        <taxon>Kineosporiales</taxon>
        <taxon>Kineosporiaceae</taxon>
        <taxon>Kineococcus</taxon>
    </lineage>
</organism>
<keyword evidence="2" id="KW-1185">Reference proteome</keyword>
<protein>
    <submittedName>
        <fullName evidence="1">Nucleotidyl transferase AbiEii/AbiGii toxin family protein</fullName>
    </submittedName>
</protein>
<dbReference type="GO" id="GO:0016740">
    <property type="term" value="F:transferase activity"/>
    <property type="evidence" value="ECO:0007669"/>
    <property type="project" value="UniProtKB-KW"/>
</dbReference>
<proteinExistence type="predicted"/>
<dbReference type="RefSeq" id="WP_367640872.1">
    <property type="nucleotide sequence ID" value="NZ_JBFNQN010000018.1"/>
</dbReference>
<sequence>MSTRPSPADPGSLSVLQRRITTAARTRAQTTSRLQVTIAQIVVAQLLPGGAIKGGAGMKLRLGDAFTRDSRDLDTAVREDVDVFVTELATALETGWGNFTGRVIPGVSPIPAGVPTGYVMRPFTIKLRYHGKAFLSLPLEIGYDELNALGGPLEHHLADDVTTLFADLGLPAPGPVRLLPAALQIAQKIHACTAPGSERAHDLVDLQLLAPGADDPEVAQAVQRLFAFRRDHPLPAAVTPGPGWDSRYTDAATGLDVHPTLEEATAWTNAYLQRLATHLS</sequence>
<reference evidence="1 2" key="1">
    <citation type="submission" date="2024-07" db="EMBL/GenBank/DDBJ databases">
        <authorList>
            <person name="Thanompreechachai J."/>
            <person name="Duangmal K."/>
        </authorList>
    </citation>
    <scope>NUCLEOTIDE SEQUENCE [LARGE SCALE GENOMIC DNA]</scope>
    <source>
        <strain evidence="1 2">KCTC 19886</strain>
    </source>
</reference>
<evidence type="ECO:0000313" key="2">
    <source>
        <dbReference type="Proteomes" id="UP001555826"/>
    </source>
</evidence>
<gene>
    <name evidence="1" type="ORF">AB1207_22395</name>
</gene>
<dbReference type="InterPro" id="IPR014942">
    <property type="entry name" value="AbiEii"/>
</dbReference>
<comment type="caution">
    <text evidence="1">The sequence shown here is derived from an EMBL/GenBank/DDBJ whole genome shotgun (WGS) entry which is preliminary data.</text>
</comment>
<name>A0ABV3PCY8_9ACTN</name>